<evidence type="ECO:0000313" key="3">
    <source>
        <dbReference type="Proteomes" id="UP000319353"/>
    </source>
</evidence>
<name>A0A537KHK2_9BACT</name>
<feature type="transmembrane region" description="Helical" evidence="1">
    <location>
        <begin position="229"/>
        <end position="252"/>
    </location>
</feature>
<feature type="transmembrane region" description="Helical" evidence="1">
    <location>
        <begin position="108"/>
        <end position="127"/>
    </location>
</feature>
<feature type="transmembrane region" description="Helical" evidence="1">
    <location>
        <begin position="20"/>
        <end position="38"/>
    </location>
</feature>
<keyword evidence="1" id="KW-0472">Membrane</keyword>
<evidence type="ECO:0000313" key="2">
    <source>
        <dbReference type="EMBL" id="TMI95268.1"/>
    </source>
</evidence>
<sequence length="340" mass="36472">MSPPALPKAPASRLAAKPRTILAVIVLLGLTLAFYYGLWLPGLVLIKRDAYGLWLPLKQHMIERLAAGELPQWFPYEALGRPFIGTAATGIFHPFTALYFLLPAPDAYRASTFLSCLLAAVGAFTLGRTLNFSRAGAVVAGVAFALSGYVVSFTEHLIYLYSICVLPFFCAALEKALTGTRAWTVAPAVVWATVFLHGDGQTGYYFGFIALLWTAARAAGALREAGLRLLLIGGLAALLAGVQLAPAAIVFLSSNRMQPELFQSEALYWSTHPLRLLTVLAAPVGENANPVEVGRIFFGTPQRGSMGGTLADSLYLGVPVMGLALLGGWHRRDLRVLALL</sequence>
<dbReference type="EMBL" id="VBAL01000297">
    <property type="protein sequence ID" value="TMI95268.1"/>
    <property type="molecule type" value="Genomic_DNA"/>
</dbReference>
<organism evidence="2 3">
    <name type="scientific">Candidatus Segetimicrobium genomatis</name>
    <dbReference type="NCBI Taxonomy" id="2569760"/>
    <lineage>
        <taxon>Bacteria</taxon>
        <taxon>Bacillati</taxon>
        <taxon>Candidatus Sysuimicrobiota</taxon>
        <taxon>Candidatus Sysuimicrobiia</taxon>
        <taxon>Candidatus Sysuimicrobiales</taxon>
        <taxon>Candidatus Segetimicrobiaceae</taxon>
        <taxon>Candidatus Segetimicrobium</taxon>
    </lineage>
</organism>
<reference evidence="2 3" key="1">
    <citation type="journal article" date="2019" name="Nat. Microbiol.">
        <title>Mediterranean grassland soil C-N compound turnover is dependent on rainfall and depth, and is mediated by genomically divergent microorganisms.</title>
        <authorList>
            <person name="Diamond S."/>
            <person name="Andeer P.F."/>
            <person name="Li Z."/>
            <person name="Crits-Christoph A."/>
            <person name="Burstein D."/>
            <person name="Anantharaman K."/>
            <person name="Lane K.R."/>
            <person name="Thomas B.C."/>
            <person name="Pan C."/>
            <person name="Northen T.R."/>
            <person name="Banfield J.F."/>
        </authorList>
    </citation>
    <scope>NUCLEOTIDE SEQUENCE [LARGE SCALE GENOMIC DNA]</scope>
    <source>
        <strain evidence="2">NP_4</strain>
    </source>
</reference>
<keyword evidence="1" id="KW-1133">Transmembrane helix</keyword>
<proteinExistence type="predicted"/>
<feature type="transmembrane region" description="Helical" evidence="1">
    <location>
        <begin position="313"/>
        <end position="330"/>
    </location>
</feature>
<dbReference type="Proteomes" id="UP000319353">
    <property type="component" value="Unassembled WGS sequence"/>
</dbReference>
<keyword evidence="1" id="KW-0812">Transmembrane</keyword>
<feature type="transmembrane region" description="Helical" evidence="1">
    <location>
        <begin position="83"/>
        <end position="102"/>
    </location>
</feature>
<accession>A0A537KHK2</accession>
<evidence type="ECO:0000256" key="1">
    <source>
        <dbReference type="SAM" id="Phobius"/>
    </source>
</evidence>
<feature type="transmembrane region" description="Helical" evidence="1">
    <location>
        <begin position="204"/>
        <end position="222"/>
    </location>
</feature>
<comment type="caution">
    <text evidence="2">The sequence shown here is derived from an EMBL/GenBank/DDBJ whole genome shotgun (WGS) entry which is preliminary data.</text>
</comment>
<dbReference type="AlphaFoldDB" id="A0A537KHK2"/>
<feature type="non-terminal residue" evidence="2">
    <location>
        <position position="340"/>
    </location>
</feature>
<feature type="transmembrane region" description="Helical" evidence="1">
    <location>
        <begin position="134"/>
        <end position="151"/>
    </location>
</feature>
<protein>
    <submittedName>
        <fullName evidence="2">YfhO family protein</fullName>
    </submittedName>
</protein>
<feature type="transmembrane region" description="Helical" evidence="1">
    <location>
        <begin position="157"/>
        <end position="173"/>
    </location>
</feature>
<gene>
    <name evidence="2" type="ORF">E6H01_14525</name>
</gene>